<proteinExistence type="predicted"/>
<accession>A0A9J6CZE2</accession>
<feature type="compositionally biased region" description="Basic and acidic residues" evidence="1">
    <location>
        <begin position="33"/>
        <end position="42"/>
    </location>
</feature>
<dbReference type="Proteomes" id="UP000821866">
    <property type="component" value="Unassembled WGS sequence"/>
</dbReference>
<feature type="region of interest" description="Disordered" evidence="1">
    <location>
        <begin position="16"/>
        <end position="122"/>
    </location>
</feature>
<evidence type="ECO:0000256" key="1">
    <source>
        <dbReference type="SAM" id="MobiDB-lite"/>
    </source>
</evidence>
<sequence>MSAPLFLHVCGAKIAKRRQKVYNSRTSASPEPVDTKLEKQRNDTPSPEGRARDQDLHRPVDLHLNLTPENRGHDANPDPSLGPQHGHPLQETLSSSQPVLKPEPRPRHHKEHNAWSQGQSPSWIPGIEQCPDDVSEFSGSDVQPRTASKAAMPRTMMIVMMISGRVAQPTAADWSRVRRWMGRSLRGEQTADAGRDEGFSCPPPGYRFLLPTLATGEGMQLCVFLHGDPSKRPYQIEDFREPLKEAGVLKAVSGIGEALQKALSEFGEVKDVRLDEWSVPGFQFAESTTRYVRMVLNEGVPVKELPHLFNFYNGSVPSLCLDERQFA</sequence>
<reference evidence="2" key="1">
    <citation type="journal article" date="2020" name="Cell">
        <title>Large-Scale Comparative Analyses of Tick Genomes Elucidate Their Genetic Diversity and Vector Capacities.</title>
        <authorList>
            <consortium name="Tick Genome and Microbiome Consortium (TIGMIC)"/>
            <person name="Jia N."/>
            <person name="Wang J."/>
            <person name="Shi W."/>
            <person name="Du L."/>
            <person name="Sun Y."/>
            <person name="Zhan W."/>
            <person name="Jiang J.F."/>
            <person name="Wang Q."/>
            <person name="Zhang B."/>
            <person name="Ji P."/>
            <person name="Bell-Sakyi L."/>
            <person name="Cui X.M."/>
            <person name="Yuan T.T."/>
            <person name="Jiang B.G."/>
            <person name="Yang W.F."/>
            <person name="Lam T.T."/>
            <person name="Chang Q.C."/>
            <person name="Ding S.J."/>
            <person name="Wang X.J."/>
            <person name="Zhu J.G."/>
            <person name="Ruan X.D."/>
            <person name="Zhao L."/>
            <person name="Wei J.T."/>
            <person name="Ye R.Z."/>
            <person name="Que T.C."/>
            <person name="Du C.H."/>
            <person name="Zhou Y.H."/>
            <person name="Cheng J.X."/>
            <person name="Dai P.F."/>
            <person name="Guo W.B."/>
            <person name="Han X.H."/>
            <person name="Huang E.J."/>
            <person name="Li L.F."/>
            <person name="Wei W."/>
            <person name="Gao Y.C."/>
            <person name="Liu J.Z."/>
            <person name="Shao H.Z."/>
            <person name="Wang X."/>
            <person name="Wang C.C."/>
            <person name="Yang T.C."/>
            <person name="Huo Q.B."/>
            <person name="Li W."/>
            <person name="Chen H.Y."/>
            <person name="Chen S.E."/>
            <person name="Zhou L.G."/>
            <person name="Ni X.B."/>
            <person name="Tian J.H."/>
            <person name="Sheng Y."/>
            <person name="Liu T."/>
            <person name="Pan Y.S."/>
            <person name="Xia L.Y."/>
            <person name="Li J."/>
            <person name="Zhao F."/>
            <person name="Cao W.C."/>
        </authorList>
    </citation>
    <scope>NUCLEOTIDE SEQUENCE</scope>
    <source>
        <strain evidence="2">Rmic-2018</strain>
    </source>
</reference>
<protein>
    <submittedName>
        <fullName evidence="2">Uncharacterized protein</fullName>
    </submittedName>
</protein>
<dbReference type="AlphaFoldDB" id="A0A9J6CZE2"/>
<gene>
    <name evidence="2" type="ORF">HPB51_027750</name>
</gene>
<comment type="caution">
    <text evidence="2">The sequence shown here is derived from an EMBL/GenBank/DDBJ whole genome shotgun (WGS) entry which is preliminary data.</text>
</comment>
<feature type="compositionally biased region" description="Basic and acidic residues" evidence="1">
    <location>
        <begin position="49"/>
        <end position="61"/>
    </location>
</feature>
<organism evidence="2 3">
    <name type="scientific">Rhipicephalus microplus</name>
    <name type="common">Cattle tick</name>
    <name type="synonym">Boophilus microplus</name>
    <dbReference type="NCBI Taxonomy" id="6941"/>
    <lineage>
        <taxon>Eukaryota</taxon>
        <taxon>Metazoa</taxon>
        <taxon>Ecdysozoa</taxon>
        <taxon>Arthropoda</taxon>
        <taxon>Chelicerata</taxon>
        <taxon>Arachnida</taxon>
        <taxon>Acari</taxon>
        <taxon>Parasitiformes</taxon>
        <taxon>Ixodida</taxon>
        <taxon>Ixodoidea</taxon>
        <taxon>Ixodidae</taxon>
        <taxon>Rhipicephalinae</taxon>
        <taxon>Rhipicephalus</taxon>
        <taxon>Boophilus</taxon>
    </lineage>
</organism>
<evidence type="ECO:0000313" key="2">
    <source>
        <dbReference type="EMBL" id="KAH7964009.1"/>
    </source>
</evidence>
<evidence type="ECO:0000313" key="3">
    <source>
        <dbReference type="Proteomes" id="UP000821866"/>
    </source>
</evidence>
<dbReference type="EMBL" id="JABSTU010004343">
    <property type="protein sequence ID" value="KAH7964009.1"/>
    <property type="molecule type" value="Genomic_DNA"/>
</dbReference>
<reference evidence="2" key="2">
    <citation type="submission" date="2021-09" db="EMBL/GenBank/DDBJ databases">
        <authorList>
            <person name="Jia N."/>
            <person name="Wang J."/>
            <person name="Shi W."/>
            <person name="Du L."/>
            <person name="Sun Y."/>
            <person name="Zhan W."/>
            <person name="Jiang J."/>
            <person name="Wang Q."/>
            <person name="Zhang B."/>
            <person name="Ji P."/>
            <person name="Sakyi L.B."/>
            <person name="Cui X."/>
            <person name="Yuan T."/>
            <person name="Jiang B."/>
            <person name="Yang W."/>
            <person name="Lam T.T.-Y."/>
            <person name="Chang Q."/>
            <person name="Ding S."/>
            <person name="Wang X."/>
            <person name="Zhu J."/>
            <person name="Ruan X."/>
            <person name="Zhao L."/>
            <person name="Wei J."/>
            <person name="Que T."/>
            <person name="Du C."/>
            <person name="Cheng J."/>
            <person name="Dai P."/>
            <person name="Han X."/>
            <person name="Huang E."/>
            <person name="Gao Y."/>
            <person name="Liu J."/>
            <person name="Shao H."/>
            <person name="Ye R."/>
            <person name="Li L."/>
            <person name="Wei W."/>
            <person name="Wang X."/>
            <person name="Wang C."/>
            <person name="Huo Q."/>
            <person name="Li W."/>
            <person name="Guo W."/>
            <person name="Chen H."/>
            <person name="Chen S."/>
            <person name="Zhou L."/>
            <person name="Zhou L."/>
            <person name="Ni X."/>
            <person name="Tian J."/>
            <person name="Zhou Y."/>
            <person name="Sheng Y."/>
            <person name="Liu T."/>
            <person name="Pan Y."/>
            <person name="Xia L."/>
            <person name="Li J."/>
            <person name="Zhao F."/>
            <person name="Cao W."/>
        </authorList>
    </citation>
    <scope>NUCLEOTIDE SEQUENCE</scope>
    <source>
        <strain evidence="2">Rmic-2018</strain>
        <tissue evidence="2">Larvae</tissue>
    </source>
</reference>
<keyword evidence="3" id="KW-1185">Reference proteome</keyword>
<name>A0A9J6CZE2_RHIMP</name>